<accession>A0A0A8Z7Z2</accession>
<reference evidence="1" key="2">
    <citation type="journal article" date="2015" name="Data Brief">
        <title>Shoot transcriptome of the giant reed, Arundo donax.</title>
        <authorList>
            <person name="Barrero R.A."/>
            <person name="Guerrero F.D."/>
            <person name="Moolhuijzen P."/>
            <person name="Goolsby J.A."/>
            <person name="Tidwell J."/>
            <person name="Bellgard S.E."/>
            <person name="Bellgard M.I."/>
        </authorList>
    </citation>
    <scope>NUCLEOTIDE SEQUENCE</scope>
    <source>
        <tissue evidence="1">Shoot tissue taken approximately 20 cm above the soil surface</tissue>
    </source>
</reference>
<dbReference type="EMBL" id="GBRH01265025">
    <property type="protein sequence ID" value="JAD32870.1"/>
    <property type="molecule type" value="Transcribed_RNA"/>
</dbReference>
<protein>
    <submittedName>
        <fullName evidence="1">Uncharacterized protein</fullName>
    </submittedName>
</protein>
<name>A0A0A8Z7Z2_ARUDO</name>
<proteinExistence type="predicted"/>
<organism evidence="1">
    <name type="scientific">Arundo donax</name>
    <name type="common">Giant reed</name>
    <name type="synonym">Donax arundinaceus</name>
    <dbReference type="NCBI Taxonomy" id="35708"/>
    <lineage>
        <taxon>Eukaryota</taxon>
        <taxon>Viridiplantae</taxon>
        <taxon>Streptophyta</taxon>
        <taxon>Embryophyta</taxon>
        <taxon>Tracheophyta</taxon>
        <taxon>Spermatophyta</taxon>
        <taxon>Magnoliopsida</taxon>
        <taxon>Liliopsida</taxon>
        <taxon>Poales</taxon>
        <taxon>Poaceae</taxon>
        <taxon>PACMAD clade</taxon>
        <taxon>Arundinoideae</taxon>
        <taxon>Arundineae</taxon>
        <taxon>Arundo</taxon>
    </lineage>
</organism>
<sequence length="13" mass="1668">MCNCQMSYIYKQR</sequence>
<evidence type="ECO:0000313" key="1">
    <source>
        <dbReference type="EMBL" id="JAD32870.1"/>
    </source>
</evidence>
<reference evidence="1" key="1">
    <citation type="submission" date="2014-09" db="EMBL/GenBank/DDBJ databases">
        <authorList>
            <person name="Magalhaes I.L.F."/>
            <person name="Oliveira U."/>
            <person name="Santos F.R."/>
            <person name="Vidigal T.H.D.A."/>
            <person name="Brescovit A.D."/>
            <person name="Santos A.J."/>
        </authorList>
    </citation>
    <scope>NUCLEOTIDE SEQUENCE</scope>
    <source>
        <tissue evidence="1">Shoot tissue taken approximately 20 cm above the soil surface</tissue>
    </source>
</reference>